<evidence type="ECO:0000256" key="4">
    <source>
        <dbReference type="ARBA" id="ARBA00022692"/>
    </source>
</evidence>
<keyword evidence="5 7" id="KW-1133">Transmembrane helix</keyword>
<protein>
    <submittedName>
        <fullName evidence="9">Binding-protein-dependent transport systems inner membrane component</fullName>
    </submittedName>
</protein>
<evidence type="ECO:0000313" key="9">
    <source>
        <dbReference type="EMBL" id="ABV33681.1"/>
    </source>
</evidence>
<dbReference type="GO" id="GO:0005886">
    <property type="term" value="C:plasma membrane"/>
    <property type="evidence" value="ECO:0007669"/>
    <property type="project" value="UniProtKB-SubCell"/>
</dbReference>
<dbReference type="PANTHER" id="PTHR30193">
    <property type="entry name" value="ABC TRANSPORTER PERMEASE PROTEIN"/>
    <property type="match status" value="1"/>
</dbReference>
<organism evidence="9 10">
    <name type="scientific">Pseudothermotoga lettingae (strain ATCC BAA-301 / DSM 14385 / NBRC 107922 / TMO)</name>
    <name type="common">Thermotoga lettingae</name>
    <dbReference type="NCBI Taxonomy" id="416591"/>
    <lineage>
        <taxon>Bacteria</taxon>
        <taxon>Thermotogati</taxon>
        <taxon>Thermotogota</taxon>
        <taxon>Thermotogae</taxon>
        <taxon>Thermotogales</taxon>
        <taxon>Thermotogaceae</taxon>
        <taxon>Pseudothermotoga</taxon>
    </lineage>
</organism>
<comment type="subcellular location">
    <subcellularLocation>
        <location evidence="1 7">Cell membrane</location>
        <topology evidence="1 7">Multi-pass membrane protein</topology>
    </subcellularLocation>
</comment>
<dbReference type="Pfam" id="PF00528">
    <property type="entry name" value="BPD_transp_1"/>
    <property type="match status" value="1"/>
</dbReference>
<evidence type="ECO:0000256" key="2">
    <source>
        <dbReference type="ARBA" id="ARBA00022448"/>
    </source>
</evidence>
<dbReference type="STRING" id="416591.Tlet_1116"/>
<evidence type="ECO:0000256" key="3">
    <source>
        <dbReference type="ARBA" id="ARBA00022475"/>
    </source>
</evidence>
<dbReference type="PROSITE" id="PS50928">
    <property type="entry name" value="ABC_TM1"/>
    <property type="match status" value="1"/>
</dbReference>
<name>A8F697_PSELT</name>
<evidence type="ECO:0000313" key="10">
    <source>
        <dbReference type="Proteomes" id="UP000002016"/>
    </source>
</evidence>
<keyword evidence="10" id="KW-1185">Reference proteome</keyword>
<dbReference type="RefSeq" id="WP_012003162.1">
    <property type="nucleotide sequence ID" value="NC_009828.1"/>
</dbReference>
<feature type="transmembrane region" description="Helical" evidence="7">
    <location>
        <begin position="12"/>
        <end position="35"/>
    </location>
</feature>
<evidence type="ECO:0000256" key="6">
    <source>
        <dbReference type="ARBA" id="ARBA00023136"/>
    </source>
</evidence>
<gene>
    <name evidence="9" type="ordered locus">Tlet_1116</name>
</gene>
<evidence type="ECO:0000256" key="7">
    <source>
        <dbReference type="RuleBase" id="RU363032"/>
    </source>
</evidence>
<feature type="transmembrane region" description="Helical" evidence="7">
    <location>
        <begin position="106"/>
        <end position="123"/>
    </location>
</feature>
<keyword evidence="3" id="KW-1003">Cell membrane</keyword>
<accession>A8F697</accession>
<keyword evidence="6 7" id="KW-0472">Membrane</keyword>
<dbReference type="PANTHER" id="PTHR30193:SF37">
    <property type="entry name" value="INNER MEMBRANE ABC TRANSPORTER PERMEASE PROTEIN YCJO"/>
    <property type="match status" value="1"/>
</dbReference>
<feature type="domain" description="ABC transmembrane type-1" evidence="8">
    <location>
        <begin position="69"/>
        <end position="285"/>
    </location>
</feature>
<evidence type="ECO:0000256" key="1">
    <source>
        <dbReference type="ARBA" id="ARBA00004651"/>
    </source>
</evidence>
<evidence type="ECO:0000259" key="8">
    <source>
        <dbReference type="PROSITE" id="PS50928"/>
    </source>
</evidence>
<reference evidence="9 10" key="1">
    <citation type="submission" date="2007-08" db="EMBL/GenBank/DDBJ databases">
        <title>Complete sequence of Thermotoga lettingae TMO.</title>
        <authorList>
            <consortium name="US DOE Joint Genome Institute"/>
            <person name="Copeland A."/>
            <person name="Lucas S."/>
            <person name="Lapidus A."/>
            <person name="Barry K."/>
            <person name="Glavina del Rio T."/>
            <person name="Dalin E."/>
            <person name="Tice H."/>
            <person name="Pitluck S."/>
            <person name="Foster B."/>
            <person name="Bruce D."/>
            <person name="Schmutz J."/>
            <person name="Larimer F."/>
            <person name="Land M."/>
            <person name="Hauser L."/>
            <person name="Kyrpides N."/>
            <person name="Mikhailova N."/>
            <person name="Nelson K."/>
            <person name="Gogarten J.P."/>
            <person name="Noll K."/>
            <person name="Richardson P."/>
        </authorList>
    </citation>
    <scope>NUCLEOTIDE SEQUENCE [LARGE SCALE GENOMIC DNA]</scope>
    <source>
        <strain evidence="10">ATCC BAA-301 / DSM 14385 / NBRC 107922 / TMO</strain>
    </source>
</reference>
<dbReference type="HOGENOM" id="CLU_016047_0_2_0"/>
<dbReference type="Proteomes" id="UP000002016">
    <property type="component" value="Chromosome"/>
</dbReference>
<dbReference type="Gene3D" id="1.10.3720.10">
    <property type="entry name" value="MetI-like"/>
    <property type="match status" value="1"/>
</dbReference>
<feature type="transmembrane region" description="Helical" evidence="7">
    <location>
        <begin position="201"/>
        <end position="229"/>
    </location>
</feature>
<proteinExistence type="inferred from homology"/>
<dbReference type="EMBL" id="CP000812">
    <property type="protein sequence ID" value="ABV33681.1"/>
    <property type="molecule type" value="Genomic_DNA"/>
</dbReference>
<sequence length="295" mass="33667">MKLRQKKVLTAYMFLSLPLAFFIFIRFYPMIYAFYISFTNWNIISPVKKFVGIENYVKIFQDEVFRISLFNTLKYVILGVPVVIILSLGLALLLNNITKFQSLYRLVYVIPYITPLVAVSWVWRWMYQRPPIGVINNFLSAIGLPTGTFLSDTAQALPSIVATTVWVELGYCVIIFLAGLQTIPKEYIEAARIDGANRRQVLVRITIPLLNPVIVFLTVMETIIFLRIFTQVYNMTDQGSGGPLNSTKPLVLYIYQKAFKSFEMGTASAATTILFLIILGITVLQLRVLNKKVQY</sequence>
<comment type="similarity">
    <text evidence="7">Belongs to the binding-protein-dependent transport system permease family.</text>
</comment>
<evidence type="ECO:0000256" key="5">
    <source>
        <dbReference type="ARBA" id="ARBA00022989"/>
    </source>
</evidence>
<feature type="transmembrane region" description="Helical" evidence="7">
    <location>
        <begin position="267"/>
        <end position="289"/>
    </location>
</feature>
<feature type="transmembrane region" description="Helical" evidence="7">
    <location>
        <begin position="75"/>
        <end position="94"/>
    </location>
</feature>
<reference evidence="9 10" key="2">
    <citation type="journal article" date="2009" name="Proc. Natl. Acad. Sci. U.S.A.">
        <title>On the chimeric nature, thermophilic origin, and phylogenetic placement of the Thermotogales.</title>
        <authorList>
            <person name="Zhaxybayeva O."/>
            <person name="Swithers K.S."/>
            <person name="Lapierre P."/>
            <person name="Fournier G.P."/>
            <person name="Bickhart D.M."/>
            <person name="DeBoy R.T."/>
            <person name="Nelson K.E."/>
            <person name="Nesbo C.L."/>
            <person name="Doolittle W.F."/>
            <person name="Gogarten J.P."/>
            <person name="Noll K.M."/>
        </authorList>
    </citation>
    <scope>NUCLEOTIDE SEQUENCE [LARGE SCALE GENOMIC DNA]</scope>
    <source>
        <strain evidence="10">ATCC BAA-301 / DSM 14385 / NBRC 107922 / TMO</strain>
    </source>
</reference>
<dbReference type="CDD" id="cd06261">
    <property type="entry name" value="TM_PBP2"/>
    <property type="match status" value="1"/>
</dbReference>
<keyword evidence="2 7" id="KW-0813">Transport</keyword>
<dbReference type="InterPro" id="IPR051393">
    <property type="entry name" value="ABC_transporter_permease"/>
</dbReference>
<dbReference type="AlphaFoldDB" id="A8F697"/>
<dbReference type="SUPFAM" id="SSF161098">
    <property type="entry name" value="MetI-like"/>
    <property type="match status" value="1"/>
</dbReference>
<dbReference type="InterPro" id="IPR000515">
    <property type="entry name" value="MetI-like"/>
</dbReference>
<dbReference type="InterPro" id="IPR035906">
    <property type="entry name" value="MetI-like_sf"/>
</dbReference>
<feature type="transmembrane region" description="Helical" evidence="7">
    <location>
        <begin position="156"/>
        <end position="180"/>
    </location>
</feature>
<keyword evidence="4 7" id="KW-0812">Transmembrane</keyword>
<dbReference type="KEGG" id="tle:Tlet_1116"/>
<dbReference type="eggNOG" id="COG1175">
    <property type="taxonomic scope" value="Bacteria"/>
</dbReference>
<dbReference type="GO" id="GO:0055085">
    <property type="term" value="P:transmembrane transport"/>
    <property type="evidence" value="ECO:0007669"/>
    <property type="project" value="InterPro"/>
</dbReference>